<reference evidence="2 3" key="1">
    <citation type="journal article" date="2019" name="Commun. Biol.">
        <title>The bagworm genome reveals a unique fibroin gene that provides high tensile strength.</title>
        <authorList>
            <person name="Kono N."/>
            <person name="Nakamura H."/>
            <person name="Ohtoshi R."/>
            <person name="Tomita M."/>
            <person name="Numata K."/>
            <person name="Arakawa K."/>
        </authorList>
    </citation>
    <scope>NUCLEOTIDE SEQUENCE [LARGE SCALE GENOMIC DNA]</scope>
</reference>
<name>A0A4C1T1X0_EUMVA</name>
<evidence type="ECO:0000259" key="1">
    <source>
        <dbReference type="PROSITE" id="PS50097"/>
    </source>
</evidence>
<comment type="caution">
    <text evidence="2">The sequence shown here is derived from an EMBL/GenBank/DDBJ whole genome shotgun (WGS) entry which is preliminary data.</text>
</comment>
<dbReference type="Pfam" id="PF00651">
    <property type="entry name" value="BTB"/>
    <property type="match status" value="1"/>
</dbReference>
<dbReference type="PANTHER" id="PTHR46071:SF2">
    <property type="entry name" value="ANKYRIN REPEAT AND BTB_POZ DOMAIN-CONTAINING PROTEIN 2-LIKE PROTEIN"/>
    <property type="match status" value="1"/>
</dbReference>
<evidence type="ECO:0000313" key="3">
    <source>
        <dbReference type="Proteomes" id="UP000299102"/>
    </source>
</evidence>
<keyword evidence="3" id="KW-1185">Reference proteome</keyword>
<dbReference type="PANTHER" id="PTHR46071">
    <property type="entry name" value="ANKYRIN REPEAT AND BTB/POZ DOMAIN-CONTAINING"/>
    <property type="match status" value="1"/>
</dbReference>
<dbReference type="SUPFAM" id="SSF48403">
    <property type="entry name" value="Ankyrin repeat"/>
    <property type="match status" value="1"/>
</dbReference>
<dbReference type="EMBL" id="BGZK01000026">
    <property type="protein sequence ID" value="GBP07458.1"/>
    <property type="molecule type" value="Genomic_DNA"/>
</dbReference>
<dbReference type="CDD" id="cd18297">
    <property type="entry name" value="BTB_POZ_ABTB2-like"/>
    <property type="match status" value="1"/>
</dbReference>
<proteinExistence type="predicted"/>
<organism evidence="2 3">
    <name type="scientific">Eumeta variegata</name>
    <name type="common">Bagworm moth</name>
    <name type="synonym">Eumeta japonica</name>
    <dbReference type="NCBI Taxonomy" id="151549"/>
    <lineage>
        <taxon>Eukaryota</taxon>
        <taxon>Metazoa</taxon>
        <taxon>Ecdysozoa</taxon>
        <taxon>Arthropoda</taxon>
        <taxon>Hexapoda</taxon>
        <taxon>Insecta</taxon>
        <taxon>Pterygota</taxon>
        <taxon>Neoptera</taxon>
        <taxon>Endopterygota</taxon>
        <taxon>Lepidoptera</taxon>
        <taxon>Glossata</taxon>
        <taxon>Ditrysia</taxon>
        <taxon>Tineoidea</taxon>
        <taxon>Psychidae</taxon>
        <taxon>Oiketicinae</taxon>
        <taxon>Eumeta</taxon>
    </lineage>
</organism>
<dbReference type="AlphaFoldDB" id="A0A4C1T1X0"/>
<dbReference type="InterPro" id="IPR000210">
    <property type="entry name" value="BTB/POZ_dom"/>
</dbReference>
<protein>
    <recommendedName>
        <fullName evidence="1">BTB domain-containing protein</fullName>
    </recommendedName>
</protein>
<dbReference type="InterPro" id="IPR036770">
    <property type="entry name" value="Ankyrin_rpt-contain_sf"/>
</dbReference>
<evidence type="ECO:0000313" key="2">
    <source>
        <dbReference type="EMBL" id="GBP07458.1"/>
    </source>
</evidence>
<gene>
    <name evidence="2" type="ORF">EVAR_4817_1</name>
</gene>
<accession>A0A4C1T1X0</accession>
<dbReference type="Gene3D" id="3.30.710.10">
    <property type="entry name" value="Potassium Channel Kv1.1, Chain A"/>
    <property type="match status" value="1"/>
</dbReference>
<sequence length="645" mass="70717">MFGSLIATGNQSQAFKDDKVKEMITKARIYLRWDSTLQALGRLLEQRVAVQACLPRITCKAELTTEEWIMMEKVVNILRKKRLVELIININEDLYSENASDMVAPPSTSSEMTASGGLWSVCENIIRESEEDDPLSTLSSNNSLKEEVEKRIDIGIGIGDILVKSIGISIVSAKRRIDASLVTISTINWHSLSTMVKCKLIKYYDVLQVLHNVTRVACGAGNLELVQLLLSHGADPFRSTQLADALCYSPAAQYGCYSAVAVCCAHGRSACLRALLAGGARAPDVLSLEEVLAEGAPGASASRAYTKAQQRALQDAMYYAAETDHLELTLELRALGVAWSLHAWTLSLAAAAESALHHVIDQLLQDFLQVCPSDDSHCSQQFISECLPLLFNILRCTKKESTMLLVADIVCACYGWEPIPAVAEPPPAPPHPPQPPRPRVDPTYVNNPSLADVTFRVEGRLFYGHKIVLVSESPRLRAMLAPPRAAQPPPEAATTAAPVTPASAPPLVQINDIRYHIFEQVMRYLYSGGCSALRVADEDVLELLAAASFFQLLPLQRHCEARAARAVNLHNLVSVYIHAKVYGATQLLQFCQGFLLQNMVALLTHDESVKRLLFGKRLPGHNVLAALLATLQARLEARRPHAKGR</sequence>
<dbReference type="Gene3D" id="1.25.40.20">
    <property type="entry name" value="Ankyrin repeat-containing domain"/>
    <property type="match status" value="1"/>
</dbReference>
<feature type="domain" description="BTB" evidence="1">
    <location>
        <begin position="451"/>
        <end position="528"/>
    </location>
</feature>
<dbReference type="PROSITE" id="PS50097">
    <property type="entry name" value="BTB"/>
    <property type="match status" value="1"/>
</dbReference>
<dbReference type="InterPro" id="IPR011333">
    <property type="entry name" value="SKP1/BTB/POZ_sf"/>
</dbReference>
<dbReference type="SMART" id="SM00225">
    <property type="entry name" value="BTB"/>
    <property type="match status" value="1"/>
</dbReference>
<dbReference type="SUPFAM" id="SSF54695">
    <property type="entry name" value="POZ domain"/>
    <property type="match status" value="1"/>
</dbReference>
<dbReference type="STRING" id="151549.A0A4C1T1X0"/>
<dbReference type="InterPro" id="IPR052089">
    <property type="entry name" value="Ankyrin-BTB/POZ_domain"/>
</dbReference>
<dbReference type="OrthoDB" id="2316821at2759"/>
<dbReference type="Proteomes" id="UP000299102">
    <property type="component" value="Unassembled WGS sequence"/>
</dbReference>